<dbReference type="InterPro" id="IPR023393">
    <property type="entry name" value="START-like_dom_sf"/>
</dbReference>
<accession>A0ABP1HW84</accession>
<feature type="domain" description="Phosphatidylinositol transfer protein N-terminal" evidence="1">
    <location>
        <begin position="5"/>
        <end position="117"/>
    </location>
</feature>
<proteinExistence type="predicted"/>
<dbReference type="Pfam" id="PF02121">
    <property type="entry name" value="IP_trans"/>
    <property type="match status" value="1"/>
</dbReference>
<reference evidence="2 3" key="1">
    <citation type="submission" date="2024-07" db="EMBL/GenBank/DDBJ databases">
        <authorList>
            <person name="Akdeniz Z."/>
        </authorList>
    </citation>
    <scope>NUCLEOTIDE SEQUENCE [LARGE SCALE GENOMIC DNA]</scope>
</reference>
<sequence>MRFVVFSYRLPFSIDRFKIGSQYMFIQAMKSFNTASGDKLYEIVDRKITPEEQSTYSKIHPKRYPGKFVRNLVPKGCELIEERSQSLWPVTKTEYTVPNRTAIGGASMTTIVTPDRANPVPLEIIEIIGVNKYSIEFFDLVLPNFQGPTCFVYRLLKFEVNMFGKSLVEKAIISTARKTYKTNYSNAIKNAHEWSGLTDNDMDKIFNGDIVKETEISTEAENEIQQLKE</sequence>
<gene>
    <name evidence="2" type="ORF">HINF_LOCUS18482</name>
</gene>
<evidence type="ECO:0000313" key="3">
    <source>
        <dbReference type="Proteomes" id="UP001642409"/>
    </source>
</evidence>
<dbReference type="Gene3D" id="3.30.530.20">
    <property type="match status" value="1"/>
</dbReference>
<evidence type="ECO:0000313" key="2">
    <source>
        <dbReference type="EMBL" id="CAL6003598.1"/>
    </source>
</evidence>
<keyword evidence="3" id="KW-1185">Reference proteome</keyword>
<comment type="caution">
    <text evidence="2">The sequence shown here is derived from an EMBL/GenBank/DDBJ whole genome shotgun (WGS) entry which is preliminary data.</text>
</comment>
<organism evidence="2 3">
    <name type="scientific">Hexamita inflata</name>
    <dbReference type="NCBI Taxonomy" id="28002"/>
    <lineage>
        <taxon>Eukaryota</taxon>
        <taxon>Metamonada</taxon>
        <taxon>Diplomonadida</taxon>
        <taxon>Hexamitidae</taxon>
        <taxon>Hexamitinae</taxon>
        <taxon>Hexamita</taxon>
    </lineage>
</organism>
<dbReference type="EMBL" id="CAXDID020000047">
    <property type="protein sequence ID" value="CAL6003598.1"/>
    <property type="molecule type" value="Genomic_DNA"/>
</dbReference>
<dbReference type="Proteomes" id="UP001642409">
    <property type="component" value="Unassembled WGS sequence"/>
</dbReference>
<evidence type="ECO:0000259" key="1">
    <source>
        <dbReference type="Pfam" id="PF02121"/>
    </source>
</evidence>
<name>A0ABP1HW84_9EUKA</name>
<dbReference type="SUPFAM" id="SSF55961">
    <property type="entry name" value="Bet v1-like"/>
    <property type="match status" value="1"/>
</dbReference>
<dbReference type="InterPro" id="IPR055261">
    <property type="entry name" value="PI_transfer_N"/>
</dbReference>
<protein>
    <submittedName>
        <fullName evidence="2">Phosphatidylinositol_transfer protein</fullName>
    </submittedName>
</protein>